<keyword evidence="2" id="KW-1185">Reference proteome</keyword>
<dbReference type="Proteomes" id="UP001148662">
    <property type="component" value="Unassembled WGS sequence"/>
</dbReference>
<accession>A0ACC1TAR7</accession>
<sequence>MLQRIMCRVVSVEALGPFEPRRRSQEEGSFLIDAALRDAFSSAPLKAIPCRARASMSRSRAPDPPYPSFSLVMTTMDRYYPFRLPAYRSSYMNRYHPYPRVKRPLDLMQTVDRRHVGLDEIEAGVEELLLHELSFSQPSTDEYENETAVLQAALATTGSGDGEHEPDSYARKRVSFSSLVVDLAVRIGRGCRRVLPAKPLRSSTDAVSFK</sequence>
<dbReference type="EMBL" id="JANHOG010000192">
    <property type="protein sequence ID" value="KAJ3557009.1"/>
    <property type="molecule type" value="Genomic_DNA"/>
</dbReference>
<evidence type="ECO:0000313" key="1">
    <source>
        <dbReference type="EMBL" id="KAJ3557009.1"/>
    </source>
</evidence>
<protein>
    <submittedName>
        <fullName evidence="1">Uncharacterized protein</fullName>
    </submittedName>
</protein>
<evidence type="ECO:0000313" key="2">
    <source>
        <dbReference type="Proteomes" id="UP001148662"/>
    </source>
</evidence>
<reference evidence="1" key="1">
    <citation type="submission" date="2022-07" db="EMBL/GenBank/DDBJ databases">
        <title>Genome Sequence of Phlebia brevispora.</title>
        <authorList>
            <person name="Buettner E."/>
        </authorList>
    </citation>
    <scope>NUCLEOTIDE SEQUENCE</scope>
    <source>
        <strain evidence="1">MPL23</strain>
    </source>
</reference>
<organism evidence="1 2">
    <name type="scientific">Phlebia brevispora</name>
    <dbReference type="NCBI Taxonomy" id="194682"/>
    <lineage>
        <taxon>Eukaryota</taxon>
        <taxon>Fungi</taxon>
        <taxon>Dikarya</taxon>
        <taxon>Basidiomycota</taxon>
        <taxon>Agaricomycotina</taxon>
        <taxon>Agaricomycetes</taxon>
        <taxon>Polyporales</taxon>
        <taxon>Meruliaceae</taxon>
        <taxon>Phlebia</taxon>
    </lineage>
</organism>
<gene>
    <name evidence="1" type="ORF">NM688_g1708</name>
</gene>
<name>A0ACC1TAR7_9APHY</name>
<proteinExistence type="predicted"/>
<comment type="caution">
    <text evidence="1">The sequence shown here is derived from an EMBL/GenBank/DDBJ whole genome shotgun (WGS) entry which is preliminary data.</text>
</comment>